<evidence type="ECO:0000256" key="2">
    <source>
        <dbReference type="ARBA" id="ARBA00022603"/>
    </source>
</evidence>
<keyword evidence="7" id="KW-1185">Reference proteome</keyword>
<evidence type="ECO:0000256" key="4">
    <source>
        <dbReference type="SAM" id="MobiDB-lite"/>
    </source>
</evidence>
<dbReference type="InterPro" id="IPR029026">
    <property type="entry name" value="tRNA_m1G_MTases_N"/>
</dbReference>
<dbReference type="GO" id="GO:0000049">
    <property type="term" value="F:tRNA binding"/>
    <property type="evidence" value="ECO:0007669"/>
    <property type="project" value="UniProtKB-KW"/>
</dbReference>
<keyword evidence="1" id="KW-0820">tRNA-binding</keyword>
<dbReference type="AlphaFoldDB" id="A0AAD3HLK8"/>
<dbReference type="GO" id="GO:0008173">
    <property type="term" value="F:RNA methyltransferase activity"/>
    <property type="evidence" value="ECO:0007669"/>
    <property type="project" value="InterPro"/>
</dbReference>
<evidence type="ECO:0000313" key="6">
    <source>
        <dbReference type="EMBL" id="GFR45217.1"/>
    </source>
</evidence>
<dbReference type="SUPFAM" id="SSF75217">
    <property type="entry name" value="alpha/beta knot"/>
    <property type="match status" value="1"/>
</dbReference>
<feature type="domain" description="tRNA/rRNA methyltransferase SpoU type" evidence="5">
    <location>
        <begin position="106"/>
        <end position="210"/>
    </location>
</feature>
<accession>A0AAD3HLK8</accession>
<dbReference type="Pfam" id="PF00588">
    <property type="entry name" value="SpoU_methylase"/>
    <property type="match status" value="1"/>
</dbReference>
<organism evidence="6 7">
    <name type="scientific">Astrephomene gubernaculifera</name>
    <dbReference type="NCBI Taxonomy" id="47775"/>
    <lineage>
        <taxon>Eukaryota</taxon>
        <taxon>Viridiplantae</taxon>
        <taxon>Chlorophyta</taxon>
        <taxon>core chlorophytes</taxon>
        <taxon>Chlorophyceae</taxon>
        <taxon>CS clade</taxon>
        <taxon>Chlamydomonadales</taxon>
        <taxon>Astrephomenaceae</taxon>
        <taxon>Astrephomene</taxon>
    </lineage>
</organism>
<feature type="region of interest" description="Disordered" evidence="4">
    <location>
        <begin position="257"/>
        <end position="305"/>
    </location>
</feature>
<keyword evidence="1" id="KW-0694">RNA-binding</keyword>
<keyword evidence="2" id="KW-0489">Methyltransferase</keyword>
<dbReference type="Gene3D" id="3.40.1280.10">
    <property type="match status" value="1"/>
</dbReference>
<evidence type="ECO:0000256" key="3">
    <source>
        <dbReference type="ARBA" id="ARBA00022679"/>
    </source>
</evidence>
<name>A0AAD3HLK8_9CHLO</name>
<dbReference type="EMBL" id="BMAR01000009">
    <property type="protein sequence ID" value="GFR45217.1"/>
    <property type="molecule type" value="Genomic_DNA"/>
</dbReference>
<feature type="compositionally biased region" description="Basic and acidic residues" evidence="4">
    <location>
        <begin position="262"/>
        <end position="271"/>
    </location>
</feature>
<evidence type="ECO:0000259" key="5">
    <source>
        <dbReference type="Pfam" id="PF00588"/>
    </source>
</evidence>
<dbReference type="InterPro" id="IPR001537">
    <property type="entry name" value="SpoU_MeTrfase"/>
</dbReference>
<evidence type="ECO:0000313" key="7">
    <source>
        <dbReference type="Proteomes" id="UP001054857"/>
    </source>
</evidence>
<gene>
    <name evidence="6" type="ORF">Agub_g6612</name>
</gene>
<dbReference type="CDD" id="cd18092">
    <property type="entry name" value="SpoU-like_TrmH"/>
    <property type="match status" value="1"/>
</dbReference>
<dbReference type="PANTHER" id="PTHR43453">
    <property type="entry name" value="RRNA METHYLASE-LIKE"/>
    <property type="match status" value="1"/>
</dbReference>
<dbReference type="Proteomes" id="UP001054857">
    <property type="component" value="Unassembled WGS sequence"/>
</dbReference>
<proteinExistence type="predicted"/>
<protein>
    <recommendedName>
        <fullName evidence="5">tRNA/rRNA methyltransferase SpoU type domain-containing protein</fullName>
    </recommendedName>
</protein>
<dbReference type="InterPro" id="IPR029028">
    <property type="entry name" value="Alpha/beta_knot_MTases"/>
</dbReference>
<keyword evidence="3" id="KW-0808">Transferase</keyword>
<dbReference type="PANTHER" id="PTHR43453:SF3">
    <property type="entry name" value="TRNA_RRNA METHYLTRANSFERASE SPOU TYPE DOMAIN-CONTAINING PROTEIN"/>
    <property type="match status" value="1"/>
</dbReference>
<comment type="caution">
    <text evidence="6">The sequence shown here is derived from an EMBL/GenBank/DDBJ whole genome shotgun (WGS) entry which is preliminary data.</text>
</comment>
<evidence type="ECO:0000256" key="1">
    <source>
        <dbReference type="ARBA" id="ARBA00022555"/>
    </source>
</evidence>
<dbReference type="GO" id="GO:0002938">
    <property type="term" value="P:tRNA guanine ribose methylation"/>
    <property type="evidence" value="ECO:0007669"/>
    <property type="project" value="TreeGrafter"/>
</dbReference>
<sequence length="305" mass="34001">MESVVQEAASTSYPSFDTVGATDRLLRKAEAVLCRRTDRILLVLERCTDNQNYLACLRTAEILGVQNVWIVLSPRGMKNEALAAGEDAAGGGDGSAAGYVDKGELSKKRGRIARCSSQWLDIRTFGTTAECIEALRRDEREIWATDLAQSAILLDGTSIALPQRLAVVMGREADGVSQEMLAAAHRRVCLPMYGFNDSFNLSVATAMVLHHLFLCCPEARGDLSPERKRALRVEWYGRLARNDAQRAEFMARVDDPPAPFTDVRRPDEHRTAWVPPKIARKEQEQAVSLQEQRKALREEEAEDQE</sequence>
<dbReference type="InterPro" id="IPR033671">
    <property type="entry name" value="TrmH"/>
</dbReference>
<reference evidence="6 7" key="1">
    <citation type="journal article" date="2021" name="Sci. Rep.">
        <title>Genome sequencing of the multicellular alga Astrephomene provides insights into convergent evolution of germ-soma differentiation.</title>
        <authorList>
            <person name="Yamashita S."/>
            <person name="Yamamoto K."/>
            <person name="Matsuzaki R."/>
            <person name="Suzuki S."/>
            <person name="Yamaguchi H."/>
            <person name="Hirooka S."/>
            <person name="Minakuchi Y."/>
            <person name="Miyagishima S."/>
            <person name="Kawachi M."/>
            <person name="Toyoda A."/>
            <person name="Nozaki H."/>
        </authorList>
    </citation>
    <scope>NUCLEOTIDE SEQUENCE [LARGE SCALE GENOMIC DNA]</scope>
    <source>
        <strain evidence="6 7">NIES-4017</strain>
    </source>
</reference>